<organism evidence="4 5">
    <name type="scientific">Photobacterium damselae</name>
    <dbReference type="NCBI Taxonomy" id="38293"/>
    <lineage>
        <taxon>Bacteria</taxon>
        <taxon>Pseudomonadati</taxon>
        <taxon>Pseudomonadota</taxon>
        <taxon>Gammaproteobacteria</taxon>
        <taxon>Vibrionales</taxon>
        <taxon>Vibrionaceae</taxon>
        <taxon>Photobacterium</taxon>
    </lineage>
</organism>
<dbReference type="InterPro" id="IPR036302">
    <property type="entry name" value="Pyosin/cloacin_T_dom_sf"/>
</dbReference>
<dbReference type="InterPro" id="IPR016128">
    <property type="entry name" value="Pyosin/cloacin_T_dom"/>
</dbReference>
<dbReference type="OrthoDB" id="5890849at2"/>
<dbReference type="InterPro" id="IPR008727">
    <property type="entry name" value="PAAR_motif"/>
</dbReference>
<name>A0A2T3QLZ8_PHODM</name>
<dbReference type="AlphaFoldDB" id="A0A2T3QLZ8"/>
<sequence>MGDIITVGCKTSTGGSVITGSGHVKINGLSQALLGDTATCLCGSKSCRGQGPIVQQSSRAANINGTNVARVGDFVDTGCGNCYLIASNHNVSLGTSTATPLSMGNGISIGNSVSINTGGLTTTYSQSFSSPIQTQTNKVFAKSPKAPWGSIDVGQLREPASSIGSMGVYAAGSMDAVASTGLGATALSRISGVALADIAGFSMQVIGRSGVLLALSPTQLGDGTLYGQEEVKAKSGVETRVRFGFDTDGNIHGYHVDNAVIPNRTVEHIGDKFVVDLEPGIRIEWVPTTTEIAGTKILTNPIPDIDLHTIYIHPEKDQGEEFANTYVTPISDVDLNDYILIFPEETGLPPLYIVYSKPPVKMLEVDLYGNFKGRPRNGTHADHMPSQRAASTYLQRKLAGFADDQQIKKQMNFVATVIIPAKVHQKYSETYGGRNTPTQIAKDANNLRQAVDNNFDAIKPWMLEEGFNESELENARNKMHQLNKENGWYQ</sequence>
<dbReference type="Pfam" id="PF06958">
    <property type="entry name" value="Pyocin_S"/>
    <property type="match status" value="1"/>
</dbReference>
<evidence type="ECO:0000313" key="5">
    <source>
        <dbReference type="Proteomes" id="UP000251647"/>
    </source>
</evidence>
<dbReference type="GO" id="GO:0042742">
    <property type="term" value="P:defense response to bacterium"/>
    <property type="evidence" value="ECO:0007669"/>
    <property type="project" value="UniProtKB-KW"/>
</dbReference>
<protein>
    <submittedName>
        <fullName evidence="4">Uncharacterized conserved protein</fullName>
    </submittedName>
</protein>
<dbReference type="RefSeq" id="WP_005299596.1">
    <property type="nucleotide sequence ID" value="NZ_PYOG01000005.1"/>
</dbReference>
<dbReference type="PROSITE" id="PS50868">
    <property type="entry name" value="POST_SET"/>
    <property type="match status" value="1"/>
</dbReference>
<evidence type="ECO:0000256" key="3">
    <source>
        <dbReference type="ARBA" id="ARBA00023048"/>
    </source>
</evidence>
<dbReference type="Proteomes" id="UP000251647">
    <property type="component" value="Unassembled WGS sequence"/>
</dbReference>
<keyword evidence="1" id="KW-0929">Antimicrobial</keyword>
<evidence type="ECO:0000256" key="1">
    <source>
        <dbReference type="ARBA" id="ARBA00022529"/>
    </source>
</evidence>
<dbReference type="CDD" id="cd14744">
    <property type="entry name" value="PAAR_CT_2"/>
    <property type="match status" value="1"/>
</dbReference>
<dbReference type="Gene3D" id="2.60.200.60">
    <property type="match status" value="1"/>
</dbReference>
<evidence type="ECO:0000256" key="2">
    <source>
        <dbReference type="ARBA" id="ARBA00023022"/>
    </source>
</evidence>
<accession>A0A2T3QLZ8</accession>
<evidence type="ECO:0000313" key="4">
    <source>
        <dbReference type="EMBL" id="SPY28116.1"/>
    </source>
</evidence>
<gene>
    <name evidence="4" type="ORF">NCTC11647_01203</name>
</gene>
<keyword evidence="3" id="KW-0078">Bacteriocin</keyword>
<dbReference type="InterPro" id="IPR003616">
    <property type="entry name" value="Post-SET_dom"/>
</dbReference>
<dbReference type="Pfam" id="PF05488">
    <property type="entry name" value="PAAR_motif"/>
    <property type="match status" value="1"/>
</dbReference>
<dbReference type="SUPFAM" id="SSF69369">
    <property type="entry name" value="Cloacin translocation domain"/>
    <property type="match status" value="1"/>
</dbReference>
<dbReference type="EMBL" id="UATL01000001">
    <property type="protein sequence ID" value="SPY28116.1"/>
    <property type="molecule type" value="Genomic_DNA"/>
</dbReference>
<dbReference type="GO" id="GO:0031640">
    <property type="term" value="P:killing of cells of another organism"/>
    <property type="evidence" value="ECO:0007669"/>
    <property type="project" value="UniProtKB-KW"/>
</dbReference>
<keyword evidence="2" id="KW-0044">Antibiotic</keyword>
<proteinExistence type="predicted"/>
<reference evidence="4 5" key="1">
    <citation type="submission" date="2018-06" db="EMBL/GenBank/DDBJ databases">
        <authorList>
            <consortium name="Pathogen Informatics"/>
            <person name="Doyle S."/>
        </authorList>
    </citation>
    <scope>NUCLEOTIDE SEQUENCE [LARGE SCALE GENOMIC DNA]</scope>
    <source>
        <strain evidence="4 5">NCTC11647</strain>
    </source>
</reference>